<protein>
    <submittedName>
        <fullName evidence="1">Uncharacterized protein</fullName>
    </submittedName>
</protein>
<gene>
    <name evidence="1" type="ORF">F5148DRAFT_1170669</name>
</gene>
<name>A0ACC0UK34_9AGAM</name>
<sequence>MSPHRQTLPVLSTQMIPPFRRANSFESSTTPTSCLSLPPLHGDNSTCEPEPFGIAWGIGYWKYNRSRVGSPFDSSDSDSSSDSGDDTSSVNLSLTDHNPAFSRNLLDRGSTTIRTITESNALGLVITSESDFPNTRAISTSRPQAESLRVPHHHQDNRSCDCSIKGHHERHERLAHQPNSPADETLASERPQDICLQRDESNTSGPKMLQGLYSSRQQAHLYPGFYEPRMNSGSAENWLGTRDQGQGATTGTRCTCVADIWPCDCQLQHAPRMRPVPLPKEEGDEHLLCYGSGLGGRLADTLDGVPNSALLDPLDVPFPVPFSMGELMTGNSALYAAKECVAA</sequence>
<proteinExistence type="predicted"/>
<dbReference type="EMBL" id="JAGFNK010000021">
    <property type="protein sequence ID" value="KAI9511467.1"/>
    <property type="molecule type" value="Genomic_DNA"/>
</dbReference>
<dbReference type="Proteomes" id="UP001207468">
    <property type="component" value="Unassembled WGS sequence"/>
</dbReference>
<evidence type="ECO:0000313" key="2">
    <source>
        <dbReference type="Proteomes" id="UP001207468"/>
    </source>
</evidence>
<evidence type="ECO:0000313" key="1">
    <source>
        <dbReference type="EMBL" id="KAI9511467.1"/>
    </source>
</evidence>
<organism evidence="1 2">
    <name type="scientific">Russula earlei</name>
    <dbReference type="NCBI Taxonomy" id="71964"/>
    <lineage>
        <taxon>Eukaryota</taxon>
        <taxon>Fungi</taxon>
        <taxon>Dikarya</taxon>
        <taxon>Basidiomycota</taxon>
        <taxon>Agaricomycotina</taxon>
        <taxon>Agaricomycetes</taxon>
        <taxon>Russulales</taxon>
        <taxon>Russulaceae</taxon>
        <taxon>Russula</taxon>
    </lineage>
</organism>
<keyword evidence="2" id="KW-1185">Reference proteome</keyword>
<accession>A0ACC0UK34</accession>
<reference evidence="1" key="1">
    <citation type="submission" date="2021-03" db="EMBL/GenBank/DDBJ databases">
        <title>Evolutionary priming and transition to the ectomycorrhizal habit in an iconic lineage of mushroom-forming fungi: is preadaptation a requirement?</title>
        <authorList>
            <consortium name="DOE Joint Genome Institute"/>
            <person name="Looney B.P."/>
            <person name="Miyauchi S."/>
            <person name="Morin E."/>
            <person name="Drula E."/>
            <person name="Courty P.E."/>
            <person name="Chicoki N."/>
            <person name="Fauchery L."/>
            <person name="Kohler A."/>
            <person name="Kuo A."/>
            <person name="LaButti K."/>
            <person name="Pangilinan J."/>
            <person name="Lipzen A."/>
            <person name="Riley R."/>
            <person name="Andreopoulos W."/>
            <person name="He G."/>
            <person name="Johnson J."/>
            <person name="Barry K.W."/>
            <person name="Grigoriev I.V."/>
            <person name="Nagy L."/>
            <person name="Hibbett D."/>
            <person name="Henrissat B."/>
            <person name="Matheny P.B."/>
            <person name="Labbe J."/>
            <person name="Martin A.F."/>
        </authorList>
    </citation>
    <scope>NUCLEOTIDE SEQUENCE</scope>
    <source>
        <strain evidence="1">BPL698</strain>
    </source>
</reference>
<comment type="caution">
    <text evidence="1">The sequence shown here is derived from an EMBL/GenBank/DDBJ whole genome shotgun (WGS) entry which is preliminary data.</text>
</comment>